<gene>
    <name evidence="2" type="ORF">WCN91_12080</name>
</gene>
<dbReference type="InterPro" id="IPR010266">
    <property type="entry name" value="NnrS"/>
</dbReference>
<comment type="caution">
    <text evidence="2">The sequence shown here is derived from an EMBL/GenBank/DDBJ whole genome shotgun (WGS) entry which is preliminary data.</text>
</comment>
<feature type="transmembrane region" description="Helical" evidence="1">
    <location>
        <begin position="153"/>
        <end position="172"/>
    </location>
</feature>
<dbReference type="EMBL" id="JBCGCU010000014">
    <property type="protein sequence ID" value="MEM0516143.1"/>
    <property type="molecule type" value="Genomic_DNA"/>
</dbReference>
<feature type="transmembrane region" description="Helical" evidence="1">
    <location>
        <begin position="247"/>
        <end position="266"/>
    </location>
</feature>
<name>A0ABU9N1G7_9GAMM</name>
<feature type="transmembrane region" description="Helical" evidence="1">
    <location>
        <begin position="124"/>
        <end position="146"/>
    </location>
</feature>
<accession>A0ABU9N1G7</accession>
<feature type="transmembrane region" description="Helical" evidence="1">
    <location>
        <begin position="30"/>
        <end position="49"/>
    </location>
</feature>
<feature type="transmembrane region" description="Helical" evidence="1">
    <location>
        <begin position="371"/>
        <end position="396"/>
    </location>
</feature>
<keyword evidence="1" id="KW-0812">Transmembrane</keyword>
<protein>
    <submittedName>
        <fullName evidence="2">NnrS family protein</fullName>
    </submittedName>
</protein>
<feature type="transmembrane region" description="Helical" evidence="1">
    <location>
        <begin position="221"/>
        <end position="241"/>
    </location>
</feature>
<feature type="transmembrane region" description="Helical" evidence="1">
    <location>
        <begin position="69"/>
        <end position="88"/>
    </location>
</feature>
<evidence type="ECO:0000256" key="1">
    <source>
        <dbReference type="SAM" id="Phobius"/>
    </source>
</evidence>
<dbReference type="Proteomes" id="UP001447008">
    <property type="component" value="Unassembled WGS sequence"/>
</dbReference>
<organism evidence="2 3">
    <name type="scientific">Pseudoalteromonas qingdaonensis</name>
    <dbReference type="NCBI Taxonomy" id="3131913"/>
    <lineage>
        <taxon>Bacteria</taxon>
        <taxon>Pseudomonadati</taxon>
        <taxon>Pseudomonadota</taxon>
        <taxon>Gammaproteobacteria</taxon>
        <taxon>Alteromonadales</taxon>
        <taxon>Pseudoalteromonadaceae</taxon>
        <taxon>Pseudoalteromonas</taxon>
    </lineage>
</organism>
<feature type="transmembrane region" description="Helical" evidence="1">
    <location>
        <begin position="100"/>
        <end position="118"/>
    </location>
</feature>
<evidence type="ECO:0000313" key="2">
    <source>
        <dbReference type="EMBL" id="MEM0516143.1"/>
    </source>
</evidence>
<sequence length="405" mass="44627">MAVLLPSGQIAEPDEKARGWAFMRLAFRPLFWLGALFGMLSIITWSLTYTGHLAFSPYGGGYFWHTHEMLFGFAVAIMSGFLLTAVQNWTRVPSIKGKPLAALVLLWLSARILLALPASWLPAALVIAVDVAFLPAAALCFALPILKAQMQRNLFFVPLLLMMATLNLLMHLSQLQLIALNFITLSHTMVLMVALVMVIIGGRVFPMFTANGTQTSKVDNIVWLDKAAIASVFVCALLTLVNSEQGIALQGMVFITAALINFARAWRWRIWVTFGTALVWPLHISYWAICIGLLMLGLIKLEVLSNPSLAYHAITVGGMGLMILAMISRVSLGHTGRMIRVGWVINSAFIALFSAFVIRVFAPLVSDQYQSLILVSALLWTLAYLIYIIAYAPVVFKPRVDGRDG</sequence>
<reference evidence="2 3" key="1">
    <citation type="submission" date="2024-03" db="EMBL/GenBank/DDBJ databases">
        <title>Pseudoalteromonas qingdaonensis sp. nov., isolated from the intestines of marine benthic organisms.</title>
        <authorList>
            <person name="Lin X."/>
            <person name="Fang S."/>
            <person name="Hu X."/>
        </authorList>
    </citation>
    <scope>NUCLEOTIDE SEQUENCE [LARGE SCALE GENOMIC DNA]</scope>
    <source>
        <strain evidence="2 3">YIC-827</strain>
    </source>
</reference>
<feature type="transmembrane region" description="Helical" evidence="1">
    <location>
        <begin position="311"/>
        <end position="332"/>
    </location>
</feature>
<keyword evidence="1" id="KW-0472">Membrane</keyword>
<dbReference type="Pfam" id="PF05940">
    <property type="entry name" value="NnrS"/>
    <property type="match status" value="1"/>
</dbReference>
<feature type="transmembrane region" description="Helical" evidence="1">
    <location>
        <begin position="278"/>
        <end position="299"/>
    </location>
</feature>
<evidence type="ECO:0000313" key="3">
    <source>
        <dbReference type="Proteomes" id="UP001447008"/>
    </source>
</evidence>
<feature type="transmembrane region" description="Helical" evidence="1">
    <location>
        <begin position="178"/>
        <end position="200"/>
    </location>
</feature>
<keyword evidence="3" id="KW-1185">Reference proteome</keyword>
<proteinExistence type="predicted"/>
<feature type="transmembrane region" description="Helical" evidence="1">
    <location>
        <begin position="344"/>
        <end position="365"/>
    </location>
</feature>
<dbReference type="RefSeq" id="WP_342679389.1">
    <property type="nucleotide sequence ID" value="NZ_JBCGCU010000014.1"/>
</dbReference>
<keyword evidence="1" id="KW-1133">Transmembrane helix</keyword>